<dbReference type="Pfam" id="PF13557">
    <property type="entry name" value="Phenol_MetA_deg"/>
    <property type="match status" value="1"/>
</dbReference>
<organism evidence="1 2">
    <name type="scientific">Pandoraea faecigallinarum</name>
    <dbReference type="NCBI Taxonomy" id="656179"/>
    <lineage>
        <taxon>Bacteria</taxon>
        <taxon>Pseudomonadati</taxon>
        <taxon>Pseudomonadota</taxon>
        <taxon>Betaproteobacteria</taxon>
        <taxon>Burkholderiales</taxon>
        <taxon>Burkholderiaceae</taxon>
        <taxon>Pandoraea</taxon>
    </lineage>
</organism>
<protein>
    <submittedName>
        <fullName evidence="1">Phenol degradation protein meta</fullName>
    </submittedName>
</protein>
<name>A0A0H3X1Q1_9BURK</name>
<dbReference type="EMBL" id="CP011807">
    <property type="protein sequence ID" value="AKM32908.2"/>
    <property type="molecule type" value="Genomic_DNA"/>
</dbReference>
<dbReference type="InterPro" id="IPR025737">
    <property type="entry name" value="FApF"/>
</dbReference>
<dbReference type="AlphaFoldDB" id="A0A0H3X1Q1"/>
<dbReference type="KEGG" id="pfg:AB870_16150"/>
<dbReference type="Proteomes" id="UP000035651">
    <property type="component" value="Chromosome"/>
</dbReference>
<dbReference type="OrthoDB" id="8639774at2"/>
<evidence type="ECO:0000313" key="1">
    <source>
        <dbReference type="EMBL" id="AKM32908.2"/>
    </source>
</evidence>
<proteinExistence type="predicted"/>
<reference evidence="1" key="1">
    <citation type="submission" date="2016-06" db="EMBL/GenBank/DDBJ databases">
        <title>Complete Genome Sequence of Pandoraea faecigallinarum DSM-23572.</title>
        <authorList>
            <person name="Yong D."/>
            <person name="Ee R."/>
            <person name="Lim Y.-L."/>
            <person name="Yin W.-F."/>
            <person name="Chan K.-G."/>
        </authorList>
    </citation>
    <scope>NUCLEOTIDE SEQUENCE</scope>
    <source>
        <strain evidence="1">DSM 23572</strain>
    </source>
</reference>
<accession>A0A0H3X1Q1</accession>
<sequence>MCETRPHGRFRLHGSQALVRASIGIFVAAGVFLLQPDASATEGALGRPVAGTSVLSSAGIVPPEPMTLFSLQQVYLDGSIGGNRQVPVAGTTSLGIEAKVAFTLASVLRVWGSRGGWSLASGVTLPYVWTEARATFAAGGLNRANGDRASSLFDMYFTPVLAGYHFSQTDHIALSFNFWAPTGHYDPNVLANASLNNWTFVPQIAYTKLLPEHGLEFDAVLGLQFYTRNTATNYQNAPLMTLDLMGLKKFANGLGVGLVMGTVQQLGRDSGPLADRLNGFIGRDFTLGPILTFDTKIGGKHLLSASLRWVPSIASTNRLKSTGTVQASATLSF</sequence>
<gene>
    <name evidence="1" type="ORF">AB870_16150</name>
</gene>
<keyword evidence="2" id="KW-1185">Reference proteome</keyword>
<evidence type="ECO:0000313" key="2">
    <source>
        <dbReference type="Proteomes" id="UP000035651"/>
    </source>
</evidence>
<dbReference type="STRING" id="656179.AB870_16150"/>